<protein>
    <submittedName>
        <fullName evidence="2">Uncharacterized protein</fullName>
    </submittedName>
</protein>
<feature type="coiled-coil region" evidence="1">
    <location>
        <begin position="1103"/>
        <end position="1154"/>
    </location>
</feature>
<reference evidence="2 3" key="1">
    <citation type="journal article" date="2007" name="PLoS Pathog.">
        <title>Genome sequence of Babesia bovis and comparative analysis of apicomplexan hemoprotozoa.</title>
        <authorList>
            <person name="Brayton K.A."/>
            <person name="Lau A.O.T."/>
            <person name="Herndon D.R."/>
            <person name="Hannick L."/>
            <person name="Kappmeyer L.S."/>
            <person name="Berens S.J."/>
            <person name="Bidwell S.L."/>
            <person name="Brown W.C."/>
            <person name="Crabtree J."/>
            <person name="Fadrosh D."/>
            <person name="Feldblum T."/>
            <person name="Forberger H.A."/>
            <person name="Haas B.J."/>
            <person name="Howell J.M."/>
            <person name="Khouri H."/>
            <person name="Koo H."/>
            <person name="Mann D.J."/>
            <person name="Norimine J."/>
            <person name="Paulsen I.T."/>
            <person name="Radune D."/>
            <person name="Ren Q."/>
            <person name="Smith R.K. Jr."/>
            <person name="Suarez C.E."/>
            <person name="White O."/>
            <person name="Wortman J.R."/>
            <person name="Knowles D.P. Jr."/>
            <person name="McElwain T.F."/>
            <person name="Nene V.M."/>
        </authorList>
    </citation>
    <scope>NUCLEOTIDE SEQUENCE [LARGE SCALE GENOMIC DNA]</scope>
    <source>
        <strain evidence="2">T2Bo</strain>
    </source>
</reference>
<dbReference type="EMBL" id="AAXT01000002">
    <property type="protein sequence ID" value="EDO07428.1"/>
    <property type="molecule type" value="Genomic_DNA"/>
</dbReference>
<keyword evidence="3" id="KW-1185">Reference proteome</keyword>
<dbReference type="VEuPathDB" id="PiroplasmaDB:BBOV_IV010750"/>
<evidence type="ECO:0000313" key="3">
    <source>
        <dbReference type="Proteomes" id="UP000002173"/>
    </source>
</evidence>
<accession>A7ASA9</accession>
<keyword evidence="1" id="KW-0175">Coiled coil</keyword>
<comment type="caution">
    <text evidence="2">The sequence shown here is derived from an EMBL/GenBank/DDBJ whole genome shotgun (WGS) entry which is preliminary data.</text>
</comment>
<dbReference type="eggNOG" id="ENOG502TN2N">
    <property type="taxonomic scope" value="Eukaryota"/>
</dbReference>
<dbReference type="AlphaFoldDB" id="A7ASA9"/>
<evidence type="ECO:0000313" key="2">
    <source>
        <dbReference type="EMBL" id="EDO07428.1"/>
    </source>
</evidence>
<organism evidence="2 3">
    <name type="scientific">Babesia bovis</name>
    <dbReference type="NCBI Taxonomy" id="5865"/>
    <lineage>
        <taxon>Eukaryota</taxon>
        <taxon>Sar</taxon>
        <taxon>Alveolata</taxon>
        <taxon>Apicomplexa</taxon>
        <taxon>Aconoidasida</taxon>
        <taxon>Piroplasmida</taxon>
        <taxon>Babesiidae</taxon>
        <taxon>Babesia</taxon>
    </lineage>
</organism>
<reference evidence="3" key="3">
    <citation type="journal article" date="2021" name="Int. J. Parasitol.">
        <title>Comparative analysis of gene expression between Babesia bovis blood stages and kinetes allowed by improved genome annotation.</title>
        <authorList>
            <person name="Ueti M.W."/>
            <person name="Johnson W.C."/>
            <person name="Kappmeyer L.S."/>
            <person name="Herndon D.R."/>
            <person name="Mousel M.R."/>
            <person name="Reif K.E."/>
            <person name="Taus N.S."/>
            <person name="Ifeonu O.O."/>
            <person name="Silva J.C."/>
            <person name="Suarez C.E."/>
            <person name="Brayton K.A."/>
        </authorList>
    </citation>
    <scope>NUCLEOTIDE SEQUENCE [LARGE SCALE GENOMIC DNA]</scope>
</reference>
<dbReference type="Proteomes" id="UP000002173">
    <property type="component" value="Unassembled WGS sequence"/>
</dbReference>
<proteinExistence type="predicted"/>
<evidence type="ECO:0000256" key="1">
    <source>
        <dbReference type="SAM" id="Coils"/>
    </source>
</evidence>
<dbReference type="InParanoid" id="A7ASA9"/>
<dbReference type="OMA" id="THITRFI"/>
<name>A7ASA9_BABBO</name>
<gene>
    <name evidence="2" type="ORF">BBOV_IV010750</name>
</gene>
<reference evidence="3" key="2">
    <citation type="journal article" date="2020" name="Data Brief">
        <title>Transcriptome dataset of Babesia bovis life stages within vertebrate and invertebrate hosts.</title>
        <authorList>
            <person name="Ueti M.W."/>
            <person name="Johnson W.C."/>
            <person name="Kappmeyer L.S."/>
            <person name="Herndon D.R."/>
            <person name="Mousel M.R."/>
            <person name="Reif K.E."/>
            <person name="Taus N.S."/>
            <person name="Ifeonu O.O."/>
            <person name="Silva J.C."/>
            <person name="Suarez C.E."/>
            <person name="Brayton K.A."/>
        </authorList>
    </citation>
    <scope>NUCLEOTIDE SEQUENCE [LARGE SCALE GENOMIC DNA]</scope>
</reference>
<sequence length="1157" mass="131868">MSLQFFRDLNKNVNESLSILNEGIEITNGVHDVTNIHIPYLLQLSPSVAYTKGSEYNCCFFRLSNSPELICGSKDDDGERLSITGRSGGSISTPLRYLTVESPLNSPVETNIEEKDATEDSALHTDNVNLCPLDQRCLLKVVDPEQYKNAMDAIINFLIIVERGMEGRPFANRSLLDNQVLPVLCSLVSLWDIVDVFTNGTVRHLQLFSEKDSILTGILKILSSTLKLIDKIVLYPEFITSNSDIKVIDRRITPRLQSKACDNGKLDVAGINIEESNESTFYGNDTSINAALGKNNARIRGFTFFGKVSMVCLNEVQRDKLNHCLSLLQSVGEMTQYGRTFMKVFSISLASGSMELRELLLMSLKILERLYAHNDVAYHIYCSNDIIYTANNLDEFYKRWILSFQDICVDCKNSIGQELINKVDTTNNDSYCMCPYIYHTNISPNRKIIEAEIVSSKLDIKQLLTLVLNSGDMTLKTHITRFIMLLVHNSETFRHYFASNGCLETVLTILETSFTEQFAVIKENLSQISNEISKHQMTTLKKDLTFATSILSHTLDSMLILRHCLLHNDVGDIPIALFTEKVTSILSTYLPTWMFYYLHGPGTVSDRESSLFSHSLKILLDICCYMVIFVPGNEPYADINHIELQNYITSLLSVIKLGRPVNTDPVMLKCLLDTGILDIVMFSAHILVSHTRFGSIVPENILDSMMQFIATVVNAASCTLETRDVLINRLRTPIADMMPPFYRYTYQTMLMQDLQSLKTSITSTFIARLSQFRLEMFGEMAYIPVILHWFLCLNDGDISDVIKEPYRYSLWMMLVLSGLLKIDERARDILKYSQDVYKHMIDTYKQWTGNITTTSDWRPIRYIVEFSLSMTANESDKSTLAAYVGESFLYNCVDILSWSLNTDGMHEKARIHVDLYHKILCAIILLSSNENTSIEATFDVKPIMAAIAIVLLRFRGVQVAEFNFGLTELIDLRELLIECYTSSDQIAAQRLLMDIDNAYHVDTIILDYDTISGIFFDAAQRTTKVEALWSFGWYRSNLYKFSLSPVIYRICSLVKRLLHQHVMNMLMDDVKNNIHRSPATTSTVSNKSHEEIERLQILHRDQIEFAEERVNQLSSQVEVLSKSYYIAEEKAMNLQKELDNALEVNAQLNSLLEKTRQ</sequence>